<dbReference type="SUPFAM" id="SSF52058">
    <property type="entry name" value="L domain-like"/>
    <property type="match status" value="1"/>
</dbReference>
<dbReference type="AlphaFoldDB" id="A0A166BDG1"/>
<dbReference type="OrthoDB" id="2927139at2759"/>
<accession>A0A166BDG1</accession>
<dbReference type="InterPro" id="IPR032675">
    <property type="entry name" value="LRR_dom_sf"/>
</dbReference>
<keyword evidence="2" id="KW-1185">Reference proteome</keyword>
<evidence type="ECO:0000313" key="1">
    <source>
        <dbReference type="EMBL" id="KZP12529.1"/>
    </source>
</evidence>
<dbReference type="EMBL" id="KV417646">
    <property type="protein sequence ID" value="KZP12529.1"/>
    <property type="molecule type" value="Genomic_DNA"/>
</dbReference>
<sequence length="441" mass="49747">MYLQVQISQQPADTQTQTRRLQDNIVDSFQVASILRRWREVVIPSPSVWSHLLSKTTGPRWDTRFTECFSPRLGASSESSDITTHKLELVPDRSIGRVFESIVPHCRRWRKLCVRPWREEDLEHIWSAIRDISDPLLQQIEILAQDEGTPEHTSDTPSFILGAPALKSVSLRGLCVGYGLPLANLTAFLFDSAYSALSRQQLKSVISASPALRDLQLRLGHFTSSASDTTNIYIPSLRPLSLNFRYIHPGDDLFHPPSIMIAPALEHLELISLRGEEMGALQALCQETEFPKHPHLHTLKLLDISPPSASSYKALFGLFPSVMCLYINGVTEMENPDLSQLPALRYLTYNYTYPGCLIWDDHDCVQWILRHVRDCQGTRQALETVRIGRAARGVCEEADYEALRDLVDLVGLDDDADSLQDSWGSDREVEFINGCGYDADT</sequence>
<protein>
    <recommendedName>
        <fullName evidence="3">F-box domain-containing protein</fullName>
    </recommendedName>
</protein>
<dbReference type="Gene3D" id="3.80.10.10">
    <property type="entry name" value="Ribonuclease Inhibitor"/>
    <property type="match status" value="1"/>
</dbReference>
<reference evidence="1 2" key="1">
    <citation type="journal article" date="2016" name="Mol. Biol. Evol.">
        <title>Comparative Genomics of Early-Diverging Mushroom-Forming Fungi Provides Insights into the Origins of Lignocellulose Decay Capabilities.</title>
        <authorList>
            <person name="Nagy L.G."/>
            <person name="Riley R."/>
            <person name="Tritt A."/>
            <person name="Adam C."/>
            <person name="Daum C."/>
            <person name="Floudas D."/>
            <person name="Sun H."/>
            <person name="Yadav J.S."/>
            <person name="Pangilinan J."/>
            <person name="Larsson K.H."/>
            <person name="Matsuura K."/>
            <person name="Barry K."/>
            <person name="Labutti K."/>
            <person name="Kuo R."/>
            <person name="Ohm R.A."/>
            <person name="Bhattacharya S.S."/>
            <person name="Shirouzu T."/>
            <person name="Yoshinaga Y."/>
            <person name="Martin F.M."/>
            <person name="Grigoriev I.V."/>
            <person name="Hibbett D.S."/>
        </authorList>
    </citation>
    <scope>NUCLEOTIDE SEQUENCE [LARGE SCALE GENOMIC DNA]</scope>
    <source>
        <strain evidence="1 2">CBS 109695</strain>
    </source>
</reference>
<dbReference type="Proteomes" id="UP000076532">
    <property type="component" value="Unassembled WGS sequence"/>
</dbReference>
<organism evidence="1 2">
    <name type="scientific">Athelia psychrophila</name>
    <dbReference type="NCBI Taxonomy" id="1759441"/>
    <lineage>
        <taxon>Eukaryota</taxon>
        <taxon>Fungi</taxon>
        <taxon>Dikarya</taxon>
        <taxon>Basidiomycota</taxon>
        <taxon>Agaricomycotina</taxon>
        <taxon>Agaricomycetes</taxon>
        <taxon>Agaricomycetidae</taxon>
        <taxon>Atheliales</taxon>
        <taxon>Atheliaceae</taxon>
        <taxon>Athelia</taxon>
    </lineage>
</organism>
<name>A0A166BDG1_9AGAM</name>
<gene>
    <name evidence="1" type="ORF">FIBSPDRAFT_898164</name>
</gene>
<proteinExistence type="predicted"/>
<evidence type="ECO:0008006" key="3">
    <source>
        <dbReference type="Google" id="ProtNLM"/>
    </source>
</evidence>
<evidence type="ECO:0000313" key="2">
    <source>
        <dbReference type="Proteomes" id="UP000076532"/>
    </source>
</evidence>